<evidence type="ECO:0000259" key="3">
    <source>
        <dbReference type="PROSITE" id="PS51272"/>
    </source>
</evidence>
<name>A0A2X1A2T2_9BACI</name>
<dbReference type="RefSeq" id="WP_112118457.1">
    <property type="nucleotide sequence ID" value="NZ_JAXOWA010000001.1"/>
</dbReference>
<protein>
    <submittedName>
        <fullName evidence="4">S-layer domain-containing protein</fullName>
        <ecNumber evidence="4">3.2.1.4</ecNumber>
    </submittedName>
</protein>
<evidence type="ECO:0000313" key="4">
    <source>
        <dbReference type="EMBL" id="SPU38569.1"/>
    </source>
</evidence>
<dbReference type="AlphaFoldDB" id="A0A2X1A2T2"/>
<gene>
    <name evidence="4" type="ORF">NCTC7582_04532</name>
</gene>
<dbReference type="EMBL" id="UAQE01000004">
    <property type="protein sequence ID" value="SPU38569.1"/>
    <property type="molecule type" value="Genomic_DNA"/>
</dbReference>
<keyword evidence="4" id="KW-0326">Glycosidase</keyword>
<dbReference type="InterPro" id="IPR001736">
    <property type="entry name" value="PLipase_D/transphosphatidylase"/>
</dbReference>
<sequence>MKRKLIYTIMFVLFCFVFLMNHISVSASGFDDIKKLPNQMQQEVQDLTKRNIIKGTTPTTFSPNTTITRGQVVVMMGRYIEQNGIAKVDKNWEEMDRFMDVPLRVKDRELLKYSTLLYDNGIFKGENGRLNPYNHMTREQMALTLNRLMVLARNYSLIDYAYDLQSDVLDIQKANKEARPYIEALNALGISNVDTFNPKNSVTRVQFASFLSRTIKLIERNHHVIHFEKTAEELGFQKISNVTTINKSHLHVSFSNSLLHIYARYDGNFAIDEEVLIEGTSLFGRPHESRLQLRNQFMQSNAFSIVKKYIPGQHGYINMNLFLMHSFTDAHYKLLDTGKEYGSEAGYLDKQGISMYFINSDSGIIEHTINGTVLSMKNEEIIRTPKTVHYRYYFDYQGVMVSDTDAMNHIGDKRYTVTNNGDVLFEGKVLKDRTFYYLPIIRPVPFHTYNDDFGGFTYTDDVTLQQILAFHKTDGQKSSIPRQYMHPKVLVIDGKKNIYGTINLRDATFGTFEEIKNY</sequence>
<dbReference type="Proteomes" id="UP000251431">
    <property type="component" value="Unassembled WGS sequence"/>
</dbReference>
<feature type="domain" description="SLH" evidence="3">
    <location>
        <begin position="27"/>
        <end position="90"/>
    </location>
</feature>
<evidence type="ECO:0000313" key="5">
    <source>
        <dbReference type="Proteomes" id="UP000251431"/>
    </source>
</evidence>
<dbReference type="Pfam" id="PF00395">
    <property type="entry name" value="SLH"/>
    <property type="match status" value="3"/>
</dbReference>
<keyword evidence="4" id="KW-0378">Hydrolase</keyword>
<organism evidence="4 5">
    <name type="scientific">Lysinibacillus capsici</name>
    <dbReference type="NCBI Taxonomy" id="2115968"/>
    <lineage>
        <taxon>Bacteria</taxon>
        <taxon>Bacillati</taxon>
        <taxon>Bacillota</taxon>
        <taxon>Bacilli</taxon>
        <taxon>Bacillales</taxon>
        <taxon>Bacillaceae</taxon>
        <taxon>Lysinibacillus</taxon>
    </lineage>
</organism>
<dbReference type="GO" id="GO:0006793">
    <property type="term" value="P:phosphorus metabolic process"/>
    <property type="evidence" value="ECO:0007669"/>
    <property type="project" value="UniProtKB-ARBA"/>
</dbReference>
<dbReference type="GO" id="GO:0008810">
    <property type="term" value="F:cellulase activity"/>
    <property type="evidence" value="ECO:0007669"/>
    <property type="project" value="UniProtKB-EC"/>
</dbReference>
<feature type="domain" description="SLH" evidence="3">
    <location>
        <begin position="165"/>
        <end position="225"/>
    </location>
</feature>
<reference evidence="4 5" key="1">
    <citation type="submission" date="2018-06" db="EMBL/GenBank/DDBJ databases">
        <authorList>
            <consortium name="Pathogen Informatics"/>
            <person name="Doyle S."/>
        </authorList>
    </citation>
    <scope>NUCLEOTIDE SEQUENCE [LARGE SCALE GENOMIC DNA]</scope>
    <source>
        <strain evidence="4 5">NCTC7582</strain>
    </source>
</reference>
<dbReference type="InterPro" id="IPR001119">
    <property type="entry name" value="SLH_dom"/>
</dbReference>
<dbReference type="PROSITE" id="PS51272">
    <property type="entry name" value="SLH"/>
    <property type="match status" value="2"/>
</dbReference>
<proteinExistence type="predicted"/>
<evidence type="ECO:0000256" key="1">
    <source>
        <dbReference type="ARBA" id="ARBA00022729"/>
    </source>
</evidence>
<keyword evidence="1" id="KW-0732">Signal</keyword>
<dbReference type="EC" id="3.2.1.4" evidence="4"/>
<accession>A0A2X1A2T2</accession>
<evidence type="ECO:0000259" key="2">
    <source>
        <dbReference type="PROSITE" id="PS50035"/>
    </source>
</evidence>
<feature type="domain" description="PLD phosphodiesterase" evidence="2">
    <location>
        <begin position="481"/>
        <end position="508"/>
    </location>
</feature>
<dbReference type="PROSITE" id="PS50035">
    <property type="entry name" value="PLD"/>
    <property type="match status" value="1"/>
</dbReference>